<feature type="repeat" description="Solcar" evidence="9">
    <location>
        <begin position="103"/>
        <end position="189"/>
    </location>
</feature>
<evidence type="ECO:0000313" key="12">
    <source>
        <dbReference type="EMBL" id="OMJ72264.1"/>
    </source>
</evidence>
<evidence type="ECO:0000256" key="9">
    <source>
        <dbReference type="PROSITE-ProRule" id="PRU00282"/>
    </source>
</evidence>
<dbReference type="Proteomes" id="UP000187209">
    <property type="component" value="Unassembled WGS sequence"/>
</dbReference>
<dbReference type="InterPro" id="IPR018108">
    <property type="entry name" value="MCP_transmembrane"/>
</dbReference>
<evidence type="ECO:0000256" key="11">
    <source>
        <dbReference type="SAM" id="Phobius"/>
    </source>
</evidence>
<dbReference type="GO" id="GO:0055085">
    <property type="term" value="P:transmembrane transport"/>
    <property type="evidence" value="ECO:0007669"/>
    <property type="project" value="InterPro"/>
</dbReference>
<evidence type="ECO:0008006" key="14">
    <source>
        <dbReference type="Google" id="ProtNLM"/>
    </source>
</evidence>
<comment type="subcellular location">
    <subcellularLocation>
        <location evidence="1">Mitochondrion inner membrane</location>
        <topology evidence="1">Multi-pass membrane protein</topology>
    </subcellularLocation>
</comment>
<dbReference type="PRINTS" id="PR00926">
    <property type="entry name" value="MITOCARRIER"/>
</dbReference>
<protein>
    <recommendedName>
        <fullName evidence="14">ADP,ATP carrier protein</fullName>
    </recommendedName>
</protein>
<evidence type="ECO:0000256" key="4">
    <source>
        <dbReference type="ARBA" id="ARBA00022692"/>
    </source>
</evidence>
<reference evidence="12 13" key="1">
    <citation type="submission" date="2016-11" db="EMBL/GenBank/DDBJ databases">
        <title>The macronuclear genome of Stentor coeruleus: a giant cell with tiny introns.</title>
        <authorList>
            <person name="Slabodnick M."/>
            <person name="Ruby J.G."/>
            <person name="Reiff S.B."/>
            <person name="Swart E.C."/>
            <person name="Gosai S."/>
            <person name="Prabakaran S."/>
            <person name="Witkowska E."/>
            <person name="Larue G.E."/>
            <person name="Fisher S."/>
            <person name="Freeman R.M."/>
            <person name="Gunawardena J."/>
            <person name="Chu W."/>
            <person name="Stover N.A."/>
            <person name="Gregory B.D."/>
            <person name="Nowacki M."/>
            <person name="Derisi J."/>
            <person name="Roy S.W."/>
            <person name="Marshall W.F."/>
            <person name="Sood P."/>
        </authorList>
    </citation>
    <scope>NUCLEOTIDE SEQUENCE [LARGE SCALE GENOMIC DNA]</scope>
    <source>
        <strain evidence="12">WM001</strain>
    </source>
</reference>
<keyword evidence="11" id="KW-1133">Transmembrane helix</keyword>
<gene>
    <name evidence="12" type="ORF">SteCoe_29344</name>
</gene>
<feature type="transmembrane region" description="Helical" evidence="11">
    <location>
        <begin position="198"/>
        <end position="216"/>
    </location>
</feature>
<name>A0A1R2B645_9CILI</name>
<keyword evidence="8 9" id="KW-0472">Membrane</keyword>
<keyword evidence="7" id="KW-0496">Mitochondrion</keyword>
<evidence type="ECO:0000256" key="7">
    <source>
        <dbReference type="ARBA" id="ARBA00023128"/>
    </source>
</evidence>
<dbReference type="OrthoDB" id="270584at2759"/>
<feature type="transmembrane region" description="Helical" evidence="11">
    <location>
        <begin position="161"/>
        <end position="186"/>
    </location>
</feature>
<feature type="repeat" description="Solcar" evidence="9">
    <location>
        <begin position="193"/>
        <end position="292"/>
    </location>
</feature>
<dbReference type="EMBL" id="MPUH01000916">
    <property type="protein sequence ID" value="OMJ72264.1"/>
    <property type="molecule type" value="Genomic_DNA"/>
</dbReference>
<keyword evidence="3 10" id="KW-0813">Transport</keyword>
<evidence type="ECO:0000256" key="10">
    <source>
        <dbReference type="RuleBase" id="RU000488"/>
    </source>
</evidence>
<dbReference type="Gene3D" id="1.50.40.10">
    <property type="entry name" value="Mitochondrial carrier domain"/>
    <property type="match status" value="1"/>
</dbReference>
<evidence type="ECO:0000256" key="8">
    <source>
        <dbReference type="ARBA" id="ARBA00023136"/>
    </source>
</evidence>
<keyword evidence="4 9" id="KW-0812">Transmembrane</keyword>
<sequence length="296" mass="33315">MSRSDFDSILKFVSGGLAGMIAKTAVAPIDRVKFLFMGTIRDFTVITMKSELKRIFIQEGMRSFWKGNLAQIIRVFPYSGTQFAVYARVEAMLLPKFPSDYYWKGIIKFISGSMAGSVAVLLTYPFDVIRTRLAYQTTGKLYNGITHGFYTMLKNEGPLSLFKGISPTLIGVAIYGGTTFSIFFTLKNTFNNASKTEIFLFGSFAGLTGQIVSYPFDVVRKRMLAKGFIEKVSTFQSHVNGEHPNSVWSYIRMIYKYEGVRGLMKGVSLNFIKAPIMLGTVHLANHLIHKHLNEDY</sequence>
<dbReference type="GO" id="GO:0005743">
    <property type="term" value="C:mitochondrial inner membrane"/>
    <property type="evidence" value="ECO:0007669"/>
    <property type="project" value="UniProtKB-SubCell"/>
</dbReference>
<feature type="repeat" description="Solcar" evidence="9">
    <location>
        <begin position="6"/>
        <end position="92"/>
    </location>
</feature>
<evidence type="ECO:0000256" key="5">
    <source>
        <dbReference type="ARBA" id="ARBA00022737"/>
    </source>
</evidence>
<dbReference type="PANTHER" id="PTHR24089">
    <property type="entry name" value="SOLUTE CARRIER FAMILY 25"/>
    <property type="match status" value="1"/>
</dbReference>
<keyword evidence="13" id="KW-1185">Reference proteome</keyword>
<keyword evidence="5" id="KW-0677">Repeat</keyword>
<evidence type="ECO:0000256" key="3">
    <source>
        <dbReference type="ARBA" id="ARBA00022448"/>
    </source>
</evidence>
<dbReference type="AlphaFoldDB" id="A0A1R2B645"/>
<dbReference type="PROSITE" id="PS50920">
    <property type="entry name" value="SOLCAR"/>
    <property type="match status" value="3"/>
</dbReference>
<dbReference type="InterPro" id="IPR002067">
    <property type="entry name" value="MCP"/>
</dbReference>
<organism evidence="12 13">
    <name type="scientific">Stentor coeruleus</name>
    <dbReference type="NCBI Taxonomy" id="5963"/>
    <lineage>
        <taxon>Eukaryota</taxon>
        <taxon>Sar</taxon>
        <taxon>Alveolata</taxon>
        <taxon>Ciliophora</taxon>
        <taxon>Postciliodesmatophora</taxon>
        <taxon>Heterotrichea</taxon>
        <taxon>Heterotrichida</taxon>
        <taxon>Stentoridae</taxon>
        <taxon>Stentor</taxon>
    </lineage>
</organism>
<dbReference type="PRINTS" id="PR00928">
    <property type="entry name" value="GRAVESDC"/>
</dbReference>
<evidence type="ECO:0000256" key="1">
    <source>
        <dbReference type="ARBA" id="ARBA00004448"/>
    </source>
</evidence>
<evidence type="ECO:0000256" key="2">
    <source>
        <dbReference type="ARBA" id="ARBA00006375"/>
    </source>
</evidence>
<dbReference type="SUPFAM" id="SSF103506">
    <property type="entry name" value="Mitochondrial carrier"/>
    <property type="match status" value="1"/>
</dbReference>
<proteinExistence type="inferred from homology"/>
<dbReference type="InterPro" id="IPR002167">
    <property type="entry name" value="GDC-like"/>
</dbReference>
<dbReference type="InterPro" id="IPR023395">
    <property type="entry name" value="MCP_dom_sf"/>
</dbReference>
<accession>A0A1R2B645</accession>
<comment type="similarity">
    <text evidence="2 10">Belongs to the mitochondrial carrier (TC 2.A.29) family.</text>
</comment>
<keyword evidence="6" id="KW-0999">Mitochondrion inner membrane</keyword>
<dbReference type="Pfam" id="PF00153">
    <property type="entry name" value="Mito_carr"/>
    <property type="match status" value="3"/>
</dbReference>
<evidence type="ECO:0000256" key="6">
    <source>
        <dbReference type="ARBA" id="ARBA00022792"/>
    </source>
</evidence>
<comment type="caution">
    <text evidence="12">The sequence shown here is derived from an EMBL/GenBank/DDBJ whole genome shotgun (WGS) entry which is preliminary data.</text>
</comment>
<evidence type="ECO:0000313" key="13">
    <source>
        <dbReference type="Proteomes" id="UP000187209"/>
    </source>
</evidence>